<comment type="caution">
    <text evidence="10">The sequence shown here is derived from an EMBL/GenBank/DDBJ whole genome shotgun (WGS) entry which is preliminary data.</text>
</comment>
<dbReference type="GO" id="GO:0004888">
    <property type="term" value="F:transmembrane signaling receptor activity"/>
    <property type="evidence" value="ECO:0007669"/>
    <property type="project" value="InterPro"/>
</dbReference>
<dbReference type="PANTHER" id="PTHR32089">
    <property type="entry name" value="METHYL-ACCEPTING CHEMOTAXIS PROTEIN MCPB"/>
    <property type="match status" value="1"/>
</dbReference>
<evidence type="ECO:0000256" key="2">
    <source>
        <dbReference type="ARBA" id="ARBA00022519"/>
    </source>
</evidence>
<keyword evidence="2" id="KW-0997">Cell inner membrane</keyword>
<reference evidence="10 11" key="1">
    <citation type="submission" date="2016-03" db="EMBL/GenBank/DDBJ databases">
        <title>Microsymbionts genomes from the relict species Vavilovia formosa (Stev.) Fed.</title>
        <authorList>
            <person name="Kopat V."/>
            <person name="Chirak E."/>
            <person name="Kimeklis A."/>
            <person name="Andronov E."/>
        </authorList>
    </citation>
    <scope>NUCLEOTIDE SEQUENCE [LARGE SCALE GENOMIC DNA]</scope>
    <source>
        <strain evidence="10 11">Vaf07</strain>
    </source>
</reference>
<dbReference type="GO" id="GO:0007165">
    <property type="term" value="P:signal transduction"/>
    <property type="evidence" value="ECO:0007669"/>
    <property type="project" value="UniProtKB-KW"/>
</dbReference>
<dbReference type="AlphaFoldDB" id="A0A163XWW9"/>
<evidence type="ECO:0000256" key="6">
    <source>
        <dbReference type="SAM" id="Phobius"/>
    </source>
</evidence>
<dbReference type="Gene3D" id="1.10.287.950">
    <property type="entry name" value="Methyl-accepting chemotaxis protein"/>
    <property type="match status" value="1"/>
</dbReference>
<keyword evidence="6" id="KW-1133">Transmembrane helix</keyword>
<dbReference type="EMBL" id="LVYV01000045">
    <property type="protein sequence ID" value="KZD21498.1"/>
    <property type="molecule type" value="Genomic_DNA"/>
</dbReference>
<keyword evidence="6" id="KW-0472">Membrane</keyword>
<dbReference type="Gene3D" id="6.10.340.10">
    <property type="match status" value="1"/>
</dbReference>
<keyword evidence="2" id="KW-1003">Cell membrane</keyword>
<dbReference type="Pfam" id="PF00015">
    <property type="entry name" value="MCPsignal"/>
    <property type="match status" value="1"/>
</dbReference>
<dbReference type="InterPro" id="IPR003660">
    <property type="entry name" value="HAMP_dom"/>
</dbReference>
<name>A0A163XWW9_9BRAD</name>
<sequence length="680" mass="70729">MAAIIAVAATVFVVQEWGNYRSASEAAYLSAATAGVLRTTEQMAVSRGPQNAALIADEVANPGALTAVANARKLLADELTGARTAVAAATYPERVRALAALDKLGGDLAEIYGKLDVAYKLPRAQRDAALIKDYVPRMLQFNTLLDGVVNGLERSAAAAHESVGSLIQIARLSWDMRDAAGRRASYFTRAAGNSKMLTTGDIQGVSESTGEIRHAWARLQATVSQLSEDPALSTAVKAAETRFFGDTDKFIAELTAKGLAGTDYGVSFQDVLKRLVGPAQSALGIRDAAMAQATSLADSARGSALTRLSLVAVGMALVALLVIGVTMLFVRRVVQPLVGITAAITRLAEGDREIDVPARGRRDEIGEMAGALETLRLNAIEAARLESEHRAQQQAREARAARIEALTLEFDTASNEVIQGVGAAGDAMRRDAEASSRLATGTSERATNVAAGAEEASVGVSTIASAAEEMSVAVASIAERLEACAVIAANAVREVSDADKRIVGLDHAVERIGNIIKFIQDIASQTNLLALNATIEAARAGDAGRGFAVVAGEVKALATQTAKATDEITAQISSIEAETRAVVQAIKSVAETIGRVDAVTADISASVTQQRQTTSEIAANAQQAASGTKDVSSNVGAVSSAMSEAEAAALRMIAKADDLSARSSDLTERISSFLSNVRAA</sequence>
<evidence type="ECO:0000256" key="5">
    <source>
        <dbReference type="PROSITE-ProRule" id="PRU00284"/>
    </source>
</evidence>
<keyword evidence="11" id="KW-1185">Reference proteome</keyword>
<comment type="similarity">
    <text evidence="4">Belongs to the methyl-accepting chemotaxis (MCP) protein family.</text>
</comment>
<dbReference type="Pfam" id="PF00672">
    <property type="entry name" value="HAMP"/>
    <property type="match status" value="1"/>
</dbReference>
<dbReference type="STRING" id="943830.A4A58_14155"/>
<dbReference type="PRINTS" id="PR00260">
    <property type="entry name" value="CHEMTRNSDUCR"/>
</dbReference>
<evidence type="ECO:0000259" key="9">
    <source>
        <dbReference type="PROSITE" id="PS50885"/>
    </source>
</evidence>
<evidence type="ECO:0000259" key="7">
    <source>
        <dbReference type="PROSITE" id="PS50111"/>
    </source>
</evidence>
<keyword evidence="3 5" id="KW-0807">Transducer</keyword>
<feature type="transmembrane region" description="Helical" evidence="6">
    <location>
        <begin position="308"/>
        <end position="330"/>
    </location>
</feature>
<feature type="domain" description="T-SNARE coiled-coil homology" evidence="8">
    <location>
        <begin position="576"/>
        <end position="638"/>
    </location>
</feature>
<dbReference type="GO" id="GO:0005886">
    <property type="term" value="C:plasma membrane"/>
    <property type="evidence" value="ECO:0007669"/>
    <property type="project" value="UniProtKB-SubCell"/>
</dbReference>
<dbReference type="SMART" id="SM00283">
    <property type="entry name" value="MA"/>
    <property type="match status" value="1"/>
</dbReference>
<dbReference type="SMART" id="SM00304">
    <property type="entry name" value="HAMP"/>
    <property type="match status" value="1"/>
</dbReference>
<evidence type="ECO:0000313" key="11">
    <source>
        <dbReference type="Proteomes" id="UP000076574"/>
    </source>
</evidence>
<feature type="domain" description="HAMP" evidence="9">
    <location>
        <begin position="331"/>
        <end position="384"/>
    </location>
</feature>
<dbReference type="PANTHER" id="PTHR32089:SF112">
    <property type="entry name" value="LYSOZYME-LIKE PROTEIN-RELATED"/>
    <property type="match status" value="1"/>
</dbReference>
<dbReference type="PROSITE" id="PS50885">
    <property type="entry name" value="HAMP"/>
    <property type="match status" value="1"/>
</dbReference>
<comment type="subcellular location">
    <subcellularLocation>
        <location evidence="1">Cell inner membrane</location>
        <topology evidence="1">Multi-pass membrane protein</topology>
    </subcellularLocation>
</comment>
<dbReference type="InterPro" id="IPR000727">
    <property type="entry name" value="T_SNARE_dom"/>
</dbReference>
<evidence type="ECO:0000313" key="10">
    <source>
        <dbReference type="EMBL" id="KZD21498.1"/>
    </source>
</evidence>
<dbReference type="Proteomes" id="UP000076574">
    <property type="component" value="Unassembled WGS sequence"/>
</dbReference>
<evidence type="ECO:0000259" key="8">
    <source>
        <dbReference type="PROSITE" id="PS50192"/>
    </source>
</evidence>
<dbReference type="InterPro" id="IPR004089">
    <property type="entry name" value="MCPsignal_dom"/>
</dbReference>
<gene>
    <name evidence="10" type="ORF">A4A58_14155</name>
</gene>
<dbReference type="PROSITE" id="PS50192">
    <property type="entry name" value="T_SNARE"/>
    <property type="match status" value="1"/>
</dbReference>
<dbReference type="SUPFAM" id="SSF58104">
    <property type="entry name" value="Methyl-accepting chemotaxis protein (MCP) signaling domain"/>
    <property type="match status" value="1"/>
</dbReference>
<evidence type="ECO:0000256" key="3">
    <source>
        <dbReference type="ARBA" id="ARBA00023224"/>
    </source>
</evidence>
<proteinExistence type="inferred from homology"/>
<keyword evidence="6" id="KW-0812">Transmembrane</keyword>
<evidence type="ECO:0008006" key="12">
    <source>
        <dbReference type="Google" id="ProtNLM"/>
    </source>
</evidence>
<dbReference type="GO" id="GO:0006935">
    <property type="term" value="P:chemotaxis"/>
    <property type="evidence" value="ECO:0007669"/>
    <property type="project" value="InterPro"/>
</dbReference>
<organism evidence="10 11">
    <name type="scientific">Tardiphaga robiniae</name>
    <dbReference type="NCBI Taxonomy" id="943830"/>
    <lineage>
        <taxon>Bacteria</taxon>
        <taxon>Pseudomonadati</taxon>
        <taxon>Pseudomonadota</taxon>
        <taxon>Alphaproteobacteria</taxon>
        <taxon>Hyphomicrobiales</taxon>
        <taxon>Nitrobacteraceae</taxon>
        <taxon>Tardiphaga</taxon>
    </lineage>
</organism>
<evidence type="ECO:0000256" key="4">
    <source>
        <dbReference type="ARBA" id="ARBA00029447"/>
    </source>
</evidence>
<dbReference type="CDD" id="cd06225">
    <property type="entry name" value="HAMP"/>
    <property type="match status" value="1"/>
</dbReference>
<dbReference type="InterPro" id="IPR004090">
    <property type="entry name" value="Chemotax_Me-accpt_rcpt"/>
</dbReference>
<dbReference type="PROSITE" id="PS50111">
    <property type="entry name" value="CHEMOTAXIS_TRANSDUC_2"/>
    <property type="match status" value="1"/>
</dbReference>
<evidence type="ECO:0000256" key="1">
    <source>
        <dbReference type="ARBA" id="ARBA00004429"/>
    </source>
</evidence>
<accession>A0A163XWW9</accession>
<feature type="domain" description="Methyl-accepting transducer" evidence="7">
    <location>
        <begin position="424"/>
        <end position="646"/>
    </location>
</feature>
<protein>
    <recommendedName>
        <fullName evidence="12">Chemotaxis protein</fullName>
    </recommendedName>
</protein>